<protein>
    <submittedName>
        <fullName evidence="1">Uncharacterized protein</fullName>
    </submittedName>
</protein>
<dbReference type="EMBL" id="DVML01000007">
    <property type="protein sequence ID" value="HIU22158.1"/>
    <property type="molecule type" value="Genomic_DNA"/>
</dbReference>
<sequence length="187" mass="22031">MDKENTKTITRKRLIGSNYVEELEYYDFNLYPLHLIEPGYQLFVVPTDTINEACYIVRKGDFSASRVSHADYARELVRSEPFAMQEELDYQRSNGTTARWKDYQKEYFNNELEYLIEKKGFILFSPPQIAKNVSATMPPVFIPDMDLLTTQEIHNFFYLLDINPNLHIDKEIQDKLLAKITTKNKSR</sequence>
<evidence type="ECO:0000313" key="2">
    <source>
        <dbReference type="Proteomes" id="UP000824087"/>
    </source>
</evidence>
<reference evidence="1" key="2">
    <citation type="journal article" date="2021" name="PeerJ">
        <title>Extensive microbial diversity within the chicken gut microbiome revealed by metagenomics and culture.</title>
        <authorList>
            <person name="Gilroy R."/>
            <person name="Ravi A."/>
            <person name="Getino M."/>
            <person name="Pursley I."/>
            <person name="Horton D.L."/>
            <person name="Alikhan N.F."/>
            <person name="Baker D."/>
            <person name="Gharbi K."/>
            <person name="Hall N."/>
            <person name="Watson M."/>
            <person name="Adriaenssens E.M."/>
            <person name="Foster-Nyarko E."/>
            <person name="Jarju S."/>
            <person name="Secka A."/>
            <person name="Antonio M."/>
            <person name="Oren A."/>
            <person name="Chaudhuri R.R."/>
            <person name="La Ragione R."/>
            <person name="Hildebrand F."/>
            <person name="Pallen M.J."/>
        </authorList>
    </citation>
    <scope>NUCLEOTIDE SEQUENCE</scope>
    <source>
        <strain evidence="1">CHK197-8231</strain>
    </source>
</reference>
<name>A0A9D1HV21_9BACT</name>
<accession>A0A9D1HV21</accession>
<reference evidence="1" key="1">
    <citation type="submission" date="2020-10" db="EMBL/GenBank/DDBJ databases">
        <authorList>
            <person name="Gilroy R."/>
        </authorList>
    </citation>
    <scope>NUCLEOTIDE SEQUENCE</scope>
    <source>
        <strain evidence="1">CHK197-8231</strain>
    </source>
</reference>
<comment type="caution">
    <text evidence="1">The sequence shown here is derived from an EMBL/GenBank/DDBJ whole genome shotgun (WGS) entry which is preliminary data.</text>
</comment>
<dbReference type="Proteomes" id="UP000824087">
    <property type="component" value="Unassembled WGS sequence"/>
</dbReference>
<proteinExistence type="predicted"/>
<dbReference type="AlphaFoldDB" id="A0A9D1HV21"/>
<gene>
    <name evidence="1" type="ORF">IAD49_01110</name>
</gene>
<evidence type="ECO:0000313" key="1">
    <source>
        <dbReference type="EMBL" id="HIU22158.1"/>
    </source>
</evidence>
<organism evidence="1 2">
    <name type="scientific">Candidatus Fimihabitans intestinipullorum</name>
    <dbReference type="NCBI Taxonomy" id="2840820"/>
    <lineage>
        <taxon>Bacteria</taxon>
        <taxon>Bacillati</taxon>
        <taxon>Mycoplasmatota</taxon>
        <taxon>Mycoplasmatota incertae sedis</taxon>
        <taxon>Candidatus Fimihabitans</taxon>
    </lineage>
</organism>